<reference evidence="8" key="1">
    <citation type="submission" date="2022-07" db="EMBL/GenBank/DDBJ databases">
        <title>Parvimonas micra travels from the subgingival sulcus of the human oral cavity to the colorectal adenocarcinoma.</title>
        <authorList>
            <person name="Conde-Perez K."/>
            <person name="Buetas E."/>
            <person name="Aja-Macaya P."/>
            <person name="Martin-De Arribas E."/>
            <person name="Iglesias-Corras I."/>
            <person name="Trigo-Tasende N."/>
            <person name="Nasser-Ali M."/>
            <person name="Estevez L.S."/>
            <person name="Rumbo-Feal S."/>
            <person name="Otero-Alen B."/>
            <person name="Noguera J.F."/>
            <person name="Concha A."/>
            <person name="Pardinas-Lopez S."/>
            <person name="Carda-Dieguez M."/>
            <person name="Gomez-Randulfe I."/>
            <person name="Martinez-Lago N."/>
            <person name="Ladra S."/>
            <person name="Aparicio L.A."/>
            <person name="Bou G."/>
            <person name="Mira A."/>
            <person name="Vallejo J.A."/>
            <person name="Poza M."/>
        </authorList>
    </citation>
    <scope>NUCLEOTIDE SEQUENCE</scope>
    <source>
        <strain evidence="8">PM79KC-AC-4</strain>
    </source>
</reference>
<comment type="caution">
    <text evidence="8">The sequence shown here is derived from an EMBL/GenBank/DDBJ whole genome shotgun (WGS) entry which is preliminary data.</text>
</comment>
<dbReference type="AlphaFoldDB" id="A0A9X3HCL6"/>
<dbReference type="GO" id="GO:0140359">
    <property type="term" value="F:ABC-type transporter activity"/>
    <property type="evidence" value="ECO:0007669"/>
    <property type="project" value="InterPro"/>
</dbReference>
<evidence type="ECO:0000256" key="4">
    <source>
        <dbReference type="ARBA" id="ARBA00022989"/>
    </source>
</evidence>
<protein>
    <submittedName>
        <fullName evidence="8">ABC transporter permease</fullName>
    </submittedName>
</protein>
<evidence type="ECO:0000313" key="9">
    <source>
        <dbReference type="Proteomes" id="UP001141458"/>
    </source>
</evidence>
<evidence type="ECO:0000256" key="3">
    <source>
        <dbReference type="ARBA" id="ARBA00022692"/>
    </source>
</evidence>
<feature type="domain" description="ABC-2 type transporter transmembrane" evidence="7">
    <location>
        <begin position="22"/>
        <end position="376"/>
    </location>
</feature>
<dbReference type="PANTHER" id="PTHR30294:SF29">
    <property type="entry name" value="MULTIDRUG ABC TRANSPORTER PERMEASE YBHS-RELATED"/>
    <property type="match status" value="1"/>
</dbReference>
<dbReference type="PANTHER" id="PTHR30294">
    <property type="entry name" value="MEMBRANE COMPONENT OF ABC TRANSPORTER YHHJ-RELATED"/>
    <property type="match status" value="1"/>
</dbReference>
<name>A0A9X3HCL6_9FIRM</name>
<dbReference type="Proteomes" id="UP001141458">
    <property type="component" value="Unassembled WGS sequence"/>
</dbReference>
<dbReference type="InterPro" id="IPR013525">
    <property type="entry name" value="ABC2_TM"/>
</dbReference>
<gene>
    <name evidence="8" type="ORF">NND69_06365</name>
</gene>
<comment type="subcellular location">
    <subcellularLocation>
        <location evidence="1">Cell membrane</location>
        <topology evidence="1">Multi-pass membrane protein</topology>
    </subcellularLocation>
</comment>
<accession>A0A9X3HCL6</accession>
<feature type="transmembrane region" description="Helical" evidence="6">
    <location>
        <begin position="20"/>
        <end position="41"/>
    </location>
</feature>
<keyword evidence="3 6" id="KW-0812">Transmembrane</keyword>
<feature type="transmembrane region" description="Helical" evidence="6">
    <location>
        <begin position="271"/>
        <end position="290"/>
    </location>
</feature>
<evidence type="ECO:0000313" key="8">
    <source>
        <dbReference type="EMBL" id="MCZ7407981.1"/>
    </source>
</evidence>
<proteinExistence type="predicted"/>
<feature type="transmembrane region" description="Helical" evidence="6">
    <location>
        <begin position="297"/>
        <end position="318"/>
    </location>
</feature>
<feature type="transmembrane region" description="Helical" evidence="6">
    <location>
        <begin position="357"/>
        <end position="378"/>
    </location>
</feature>
<keyword evidence="5 6" id="KW-0472">Membrane</keyword>
<sequence>MNFKKYFIANQRVNFSQIGIVLLSIMFLPILLSLFLGYTAGNKFNPSVKALNIKTEVVIEEEGFIKENLDVFFKNLEERKVLRLVENGKSDFSIKIPKGFFESITNGDNSKKIQIKREKNTDAIDFEIIKSISSSLVKNDLKLKNYSELLANNNKDKNLAGELIKEIESKSIVDYKENIHNGENALTGTQYYSVVGLSFMFMTILSSLINTKKKEVSAINKRLSLTPISTIKRELYSFTDNYILFFGISIIYILLFKLIDINNFSGNILPYFVIIMLLLFSIMSVAQFISTIIKEEYITLVGGLFNMIPILFSGMIPFEKIFGENSILTKLIYHNYYRNYFINPYINLIKGKSISEYIVGFVVMFLISVLFLVLSLNISKKREEY</sequence>
<dbReference type="Pfam" id="PF12698">
    <property type="entry name" value="ABC2_membrane_3"/>
    <property type="match status" value="1"/>
</dbReference>
<dbReference type="GO" id="GO:0005886">
    <property type="term" value="C:plasma membrane"/>
    <property type="evidence" value="ECO:0007669"/>
    <property type="project" value="UniProtKB-SubCell"/>
</dbReference>
<organism evidence="8 9">
    <name type="scientific">Parvimonas micra</name>
    <dbReference type="NCBI Taxonomy" id="33033"/>
    <lineage>
        <taxon>Bacteria</taxon>
        <taxon>Bacillati</taxon>
        <taxon>Bacillota</taxon>
        <taxon>Tissierellia</taxon>
        <taxon>Tissierellales</taxon>
        <taxon>Peptoniphilaceae</taxon>
        <taxon>Parvimonas</taxon>
    </lineage>
</organism>
<dbReference type="InterPro" id="IPR051449">
    <property type="entry name" value="ABC-2_transporter_component"/>
</dbReference>
<dbReference type="EMBL" id="JANDZV010000005">
    <property type="protein sequence ID" value="MCZ7407981.1"/>
    <property type="molecule type" value="Genomic_DNA"/>
</dbReference>
<evidence type="ECO:0000259" key="7">
    <source>
        <dbReference type="Pfam" id="PF12698"/>
    </source>
</evidence>
<evidence type="ECO:0000256" key="1">
    <source>
        <dbReference type="ARBA" id="ARBA00004651"/>
    </source>
</evidence>
<feature type="transmembrane region" description="Helical" evidence="6">
    <location>
        <begin position="242"/>
        <end position="259"/>
    </location>
</feature>
<evidence type="ECO:0000256" key="2">
    <source>
        <dbReference type="ARBA" id="ARBA00022475"/>
    </source>
</evidence>
<keyword evidence="4 6" id="KW-1133">Transmembrane helix</keyword>
<keyword evidence="2" id="KW-1003">Cell membrane</keyword>
<dbReference type="RefSeq" id="WP_269721064.1">
    <property type="nucleotide sequence ID" value="NZ_CP101408.1"/>
</dbReference>
<feature type="transmembrane region" description="Helical" evidence="6">
    <location>
        <begin position="191"/>
        <end position="211"/>
    </location>
</feature>
<evidence type="ECO:0000256" key="5">
    <source>
        <dbReference type="ARBA" id="ARBA00023136"/>
    </source>
</evidence>
<evidence type="ECO:0000256" key="6">
    <source>
        <dbReference type="SAM" id="Phobius"/>
    </source>
</evidence>